<feature type="active site" evidence="9">
    <location>
        <position position="137"/>
    </location>
</feature>
<dbReference type="STRING" id="1120996.SAMN02746066_00727"/>
<protein>
    <recommendedName>
        <fullName evidence="3 9">4-diphosphocytidyl-2-C-methyl-D-erythritol kinase</fullName>
        <shortName evidence="9">CMK</shortName>
        <ecNumber evidence="2 9">2.7.1.148</ecNumber>
    </recommendedName>
    <alternativeName>
        <fullName evidence="8 9">4-(cytidine-5'-diphospho)-2-C-methyl-D-erythritol kinase</fullName>
    </alternativeName>
</protein>
<dbReference type="InterPro" id="IPR014721">
    <property type="entry name" value="Ribsml_uS5_D2-typ_fold_subgr"/>
</dbReference>
<dbReference type="GO" id="GO:0005524">
    <property type="term" value="F:ATP binding"/>
    <property type="evidence" value="ECO:0007669"/>
    <property type="project" value="UniProtKB-UniRule"/>
</dbReference>
<keyword evidence="6 9" id="KW-0418">Kinase</keyword>
<keyword evidence="9" id="KW-0414">Isoprene biosynthesis</keyword>
<sequence length="291" mass="32423">MNTIMLKAYAKINLGLDVLGKREDGYHEVRMIMQTIRLYDKLNMKKLNKDEIIIKTNLSYLPTNENNLVYRAIQMLKEEFNIKQGIYVELQKHIPVAAGLAGGSSDAAAALTGMNRLFQLKLTTTDLMQRAVKLGADIPYCILGGTALSEGIGEVLTPLAPMPKAYVLIAKPPINVSTKYVYENLILDERTNHPDIDGIMEAINSKDLCGVTNRLSNVLESVTIDKYPVIQEIKDTMIEFGAMNALMSGSGPTVFGIFEDLNLAKKAFYQLKIQGKAKQIYLTDIFNRKRG</sequence>
<feature type="binding site" evidence="9">
    <location>
        <begin position="95"/>
        <end position="105"/>
    </location>
    <ligand>
        <name>ATP</name>
        <dbReference type="ChEBI" id="CHEBI:30616"/>
    </ligand>
</feature>
<dbReference type="NCBIfam" id="NF011202">
    <property type="entry name" value="PRK14608.1"/>
    <property type="match status" value="1"/>
</dbReference>
<feature type="domain" description="GHMP kinase C-terminal" evidence="11">
    <location>
        <begin position="216"/>
        <end position="276"/>
    </location>
</feature>
<dbReference type="PANTHER" id="PTHR43527">
    <property type="entry name" value="4-DIPHOSPHOCYTIDYL-2-C-METHYL-D-ERYTHRITOL KINASE, CHLOROPLASTIC"/>
    <property type="match status" value="1"/>
</dbReference>
<feature type="domain" description="GHMP kinase N-terminal" evidence="10">
    <location>
        <begin position="67"/>
        <end position="145"/>
    </location>
</feature>
<dbReference type="EMBL" id="FRCP01000006">
    <property type="protein sequence ID" value="SHM09261.1"/>
    <property type="molecule type" value="Genomic_DNA"/>
</dbReference>
<evidence type="ECO:0000256" key="5">
    <source>
        <dbReference type="ARBA" id="ARBA00022741"/>
    </source>
</evidence>
<evidence type="ECO:0000256" key="1">
    <source>
        <dbReference type="ARBA" id="ARBA00009684"/>
    </source>
</evidence>
<keyword evidence="4 9" id="KW-0808">Transferase</keyword>
<comment type="pathway">
    <text evidence="9">Isoprenoid biosynthesis; isopentenyl diphosphate biosynthesis via DXP pathway; isopentenyl diphosphate from 1-deoxy-D-xylulose 5-phosphate: step 3/6.</text>
</comment>
<reference evidence="12 13" key="1">
    <citation type="submission" date="2016-11" db="EMBL/GenBank/DDBJ databases">
        <authorList>
            <person name="Jaros S."/>
            <person name="Januszkiewicz K."/>
            <person name="Wedrychowicz H."/>
        </authorList>
    </citation>
    <scope>NUCLEOTIDE SEQUENCE [LARGE SCALE GENOMIC DNA]</scope>
    <source>
        <strain evidence="12 13">DSM 15930</strain>
    </source>
</reference>
<dbReference type="Pfam" id="PF00288">
    <property type="entry name" value="GHMP_kinases_N"/>
    <property type="match status" value="1"/>
</dbReference>
<dbReference type="NCBIfam" id="TIGR00154">
    <property type="entry name" value="ispE"/>
    <property type="match status" value="1"/>
</dbReference>
<dbReference type="UniPathway" id="UPA00056">
    <property type="reaction ID" value="UER00094"/>
</dbReference>
<keyword evidence="7 9" id="KW-0067">ATP-binding</keyword>
<dbReference type="PRINTS" id="PR00958">
    <property type="entry name" value="HOMSERKINASE"/>
</dbReference>
<evidence type="ECO:0000256" key="9">
    <source>
        <dbReference type="HAMAP-Rule" id="MF_00061"/>
    </source>
</evidence>
<dbReference type="Gene3D" id="3.30.230.10">
    <property type="match status" value="1"/>
</dbReference>
<dbReference type="SUPFAM" id="SSF54211">
    <property type="entry name" value="Ribosomal protein S5 domain 2-like"/>
    <property type="match status" value="1"/>
</dbReference>
<dbReference type="AlphaFoldDB" id="A0A1M7FYY4"/>
<dbReference type="GO" id="GO:0019288">
    <property type="term" value="P:isopentenyl diphosphate biosynthetic process, methylerythritol 4-phosphate pathway"/>
    <property type="evidence" value="ECO:0007669"/>
    <property type="project" value="UniProtKB-UniRule"/>
</dbReference>
<dbReference type="PIRSF" id="PIRSF010376">
    <property type="entry name" value="IspE"/>
    <property type="match status" value="1"/>
</dbReference>
<evidence type="ECO:0000313" key="12">
    <source>
        <dbReference type="EMBL" id="SHM09261.1"/>
    </source>
</evidence>
<dbReference type="SUPFAM" id="SSF55060">
    <property type="entry name" value="GHMP Kinase, C-terminal domain"/>
    <property type="match status" value="1"/>
</dbReference>
<evidence type="ECO:0000256" key="6">
    <source>
        <dbReference type="ARBA" id="ARBA00022777"/>
    </source>
</evidence>
<dbReference type="PANTHER" id="PTHR43527:SF2">
    <property type="entry name" value="4-DIPHOSPHOCYTIDYL-2-C-METHYL-D-ERYTHRITOL KINASE, CHLOROPLASTIC"/>
    <property type="match status" value="1"/>
</dbReference>
<dbReference type="InterPro" id="IPR004424">
    <property type="entry name" value="IspE"/>
</dbReference>
<dbReference type="OrthoDB" id="9809438at2"/>
<keyword evidence="5 9" id="KW-0547">Nucleotide-binding</keyword>
<evidence type="ECO:0000256" key="8">
    <source>
        <dbReference type="ARBA" id="ARBA00032554"/>
    </source>
</evidence>
<evidence type="ECO:0000259" key="10">
    <source>
        <dbReference type="Pfam" id="PF00288"/>
    </source>
</evidence>
<dbReference type="InterPro" id="IPR020568">
    <property type="entry name" value="Ribosomal_Su5_D2-typ_SF"/>
</dbReference>
<gene>
    <name evidence="9" type="primary">ispE</name>
    <name evidence="12" type="ORF">SAMN02746066_00727</name>
</gene>
<dbReference type="RefSeq" id="WP_073282973.1">
    <property type="nucleotide sequence ID" value="NZ_FRCP01000006.1"/>
</dbReference>
<comment type="function">
    <text evidence="9">Catalyzes the phosphorylation of the position 2 hydroxy group of 4-diphosphocytidyl-2C-methyl-D-erythritol.</text>
</comment>
<dbReference type="GO" id="GO:0050515">
    <property type="term" value="F:4-(cytidine 5'-diphospho)-2-C-methyl-D-erythritol kinase activity"/>
    <property type="evidence" value="ECO:0007669"/>
    <property type="project" value="UniProtKB-UniRule"/>
</dbReference>
<dbReference type="InterPro" id="IPR013750">
    <property type="entry name" value="GHMP_kinase_C_dom"/>
</dbReference>
<evidence type="ECO:0000256" key="2">
    <source>
        <dbReference type="ARBA" id="ARBA00012052"/>
    </source>
</evidence>
<evidence type="ECO:0000259" key="11">
    <source>
        <dbReference type="Pfam" id="PF08544"/>
    </source>
</evidence>
<evidence type="ECO:0000256" key="7">
    <source>
        <dbReference type="ARBA" id="ARBA00022840"/>
    </source>
</evidence>
<evidence type="ECO:0000256" key="4">
    <source>
        <dbReference type="ARBA" id="ARBA00022679"/>
    </source>
</evidence>
<dbReference type="InterPro" id="IPR036554">
    <property type="entry name" value="GHMP_kinase_C_sf"/>
</dbReference>
<proteinExistence type="inferred from homology"/>
<organism evidence="12 13">
    <name type="scientific">Anaerosporobacter mobilis DSM 15930</name>
    <dbReference type="NCBI Taxonomy" id="1120996"/>
    <lineage>
        <taxon>Bacteria</taxon>
        <taxon>Bacillati</taxon>
        <taxon>Bacillota</taxon>
        <taxon>Clostridia</taxon>
        <taxon>Lachnospirales</taxon>
        <taxon>Lachnospiraceae</taxon>
        <taxon>Anaerosporobacter</taxon>
    </lineage>
</organism>
<dbReference type="GO" id="GO:0016114">
    <property type="term" value="P:terpenoid biosynthetic process"/>
    <property type="evidence" value="ECO:0007669"/>
    <property type="project" value="UniProtKB-UniRule"/>
</dbReference>
<comment type="similarity">
    <text evidence="1 9">Belongs to the GHMP kinase family. IspE subfamily.</text>
</comment>
<dbReference type="Proteomes" id="UP000184038">
    <property type="component" value="Unassembled WGS sequence"/>
</dbReference>
<dbReference type="InterPro" id="IPR006204">
    <property type="entry name" value="GHMP_kinase_N_dom"/>
</dbReference>
<name>A0A1M7FYY4_9FIRM</name>
<evidence type="ECO:0000313" key="13">
    <source>
        <dbReference type="Proteomes" id="UP000184038"/>
    </source>
</evidence>
<dbReference type="EC" id="2.7.1.148" evidence="2 9"/>
<evidence type="ECO:0000256" key="3">
    <source>
        <dbReference type="ARBA" id="ARBA00017473"/>
    </source>
</evidence>
<accession>A0A1M7FYY4</accession>
<feature type="active site" evidence="9">
    <location>
        <position position="11"/>
    </location>
</feature>
<keyword evidence="13" id="KW-1185">Reference proteome</keyword>
<comment type="catalytic activity">
    <reaction evidence="9">
        <text>4-CDP-2-C-methyl-D-erythritol + ATP = 4-CDP-2-C-methyl-D-erythritol 2-phosphate + ADP + H(+)</text>
        <dbReference type="Rhea" id="RHEA:18437"/>
        <dbReference type="ChEBI" id="CHEBI:15378"/>
        <dbReference type="ChEBI" id="CHEBI:30616"/>
        <dbReference type="ChEBI" id="CHEBI:57823"/>
        <dbReference type="ChEBI" id="CHEBI:57919"/>
        <dbReference type="ChEBI" id="CHEBI:456216"/>
        <dbReference type="EC" id="2.7.1.148"/>
    </reaction>
</comment>
<dbReference type="HAMAP" id="MF_00061">
    <property type="entry name" value="IspE"/>
    <property type="match status" value="1"/>
</dbReference>
<dbReference type="Gene3D" id="3.30.70.890">
    <property type="entry name" value="GHMP kinase, C-terminal domain"/>
    <property type="match status" value="1"/>
</dbReference>
<dbReference type="Pfam" id="PF08544">
    <property type="entry name" value="GHMP_kinases_C"/>
    <property type="match status" value="1"/>
</dbReference>